<dbReference type="PANTHER" id="PTHR33112:SF16">
    <property type="entry name" value="HETEROKARYON INCOMPATIBILITY DOMAIN-CONTAINING PROTEIN"/>
    <property type="match status" value="1"/>
</dbReference>
<dbReference type="EMBL" id="KZ613947">
    <property type="protein sequence ID" value="PMD38763.1"/>
    <property type="molecule type" value="Genomic_DNA"/>
</dbReference>
<dbReference type="STRING" id="1149755.A0A2J6RJR4"/>
<feature type="region of interest" description="Disordered" evidence="1">
    <location>
        <begin position="556"/>
        <end position="575"/>
    </location>
</feature>
<proteinExistence type="predicted"/>
<keyword evidence="4" id="KW-1185">Reference proteome</keyword>
<dbReference type="AlphaFoldDB" id="A0A2J6RJR4"/>
<evidence type="ECO:0000313" key="3">
    <source>
        <dbReference type="EMBL" id="PMD38763.1"/>
    </source>
</evidence>
<evidence type="ECO:0000313" key="4">
    <source>
        <dbReference type="Proteomes" id="UP000235786"/>
    </source>
</evidence>
<dbReference type="PANTHER" id="PTHR33112">
    <property type="entry name" value="DOMAIN PROTEIN, PUTATIVE-RELATED"/>
    <property type="match status" value="1"/>
</dbReference>
<feature type="region of interest" description="Disordered" evidence="1">
    <location>
        <begin position="1"/>
        <end position="26"/>
    </location>
</feature>
<evidence type="ECO:0000256" key="1">
    <source>
        <dbReference type="SAM" id="MobiDB-lite"/>
    </source>
</evidence>
<dbReference type="Proteomes" id="UP000235786">
    <property type="component" value="Unassembled WGS sequence"/>
</dbReference>
<name>A0A2J6RJR4_HYAVF</name>
<organism evidence="3 4">
    <name type="scientific">Hyaloscypha variabilis (strain UAMH 11265 / GT02V1 / F)</name>
    <name type="common">Meliniomyces variabilis</name>
    <dbReference type="NCBI Taxonomy" id="1149755"/>
    <lineage>
        <taxon>Eukaryota</taxon>
        <taxon>Fungi</taxon>
        <taxon>Dikarya</taxon>
        <taxon>Ascomycota</taxon>
        <taxon>Pezizomycotina</taxon>
        <taxon>Leotiomycetes</taxon>
        <taxon>Helotiales</taxon>
        <taxon>Hyaloscyphaceae</taxon>
        <taxon>Hyaloscypha</taxon>
        <taxon>Hyaloscypha variabilis</taxon>
    </lineage>
</organism>
<feature type="domain" description="Heterokaryon incompatibility" evidence="2">
    <location>
        <begin position="204"/>
        <end position="353"/>
    </location>
</feature>
<protein>
    <submittedName>
        <fullName evidence="3">HET-domain-containing protein</fullName>
    </submittedName>
</protein>
<feature type="compositionally biased region" description="Polar residues" evidence="1">
    <location>
        <begin position="17"/>
        <end position="26"/>
    </location>
</feature>
<dbReference type="InterPro" id="IPR010730">
    <property type="entry name" value="HET"/>
</dbReference>
<sequence length="766" mass="88128">MAKQASSDDNPLPADPASTSKNEVMPTTYSSLPLDCEVCQDIMRSFHTPYEDKYDVDLGAAADVLSKPCPAHDPLLARLKERFESKEDTSVTLTPQEAHFKVCKFSAQTDTDITINVNDRGVRFSEPLELVNETSVDQAGRGVIPDPQWIDLSLLMKWNDWCQQHHGDDCEHPLNQYRLAESTPTWLIDVQNRCLIPGTPDMRYVTLSYKWGETERPRLEKTSLPELQKPNSLAQMGHQIPETIRNAIDLARLLGEDYIWTDSLCIAQDDEATKFTELNQMAAIYANSTLTIIAAEGEDAEHGLLGLKDISKPRELKERWINFGDTEKVISPQFPWFHIANAPYFNRGWTFQEYLFSKRRIIFEDGMVRWECSRCKWSEDMVHIDAPESKFRCNWMDVVSYTWPSLGAFGYMLIEYNHRQFTYQEDVLPSLVGLLSMISQKYEGGFLCGTPEMYFEAGLNWGSWCVDLTRRKSSGLSSASKSLTLLPSWSWIGWEGRISGGWASNEDYLKKGRHTKPMYTIPITEWYTSADPSGIDKRRIHSKFLHERDALRDHLNRPLPPGWTRHTQDPSNIPKKMERVSPDGKYYAHPPPEGCGTHFYIHDSCPDIEFWYPIPMLDSTVEPILPPQTQYLFCSTHRTFLFGSFEQKQRQGPDLPVWLRDEKGKWAGVLLMHNEADLEFFKQEGEGVVKVEVVAISRGQIPNDEWQHAPTEMKNEERFKEGLLYEFYNVLWVEWIDGIAYRRAHGRVEKGVWEGLQVEEVALVLG</sequence>
<accession>A0A2J6RJR4</accession>
<gene>
    <name evidence="3" type="ORF">L207DRAFT_513251</name>
</gene>
<dbReference type="OrthoDB" id="5428863at2759"/>
<dbReference type="Pfam" id="PF06985">
    <property type="entry name" value="HET"/>
    <property type="match status" value="1"/>
</dbReference>
<evidence type="ECO:0000259" key="2">
    <source>
        <dbReference type="Pfam" id="PF06985"/>
    </source>
</evidence>
<reference evidence="3 4" key="1">
    <citation type="submission" date="2016-04" db="EMBL/GenBank/DDBJ databases">
        <title>A degradative enzymes factory behind the ericoid mycorrhizal symbiosis.</title>
        <authorList>
            <consortium name="DOE Joint Genome Institute"/>
            <person name="Martino E."/>
            <person name="Morin E."/>
            <person name="Grelet G."/>
            <person name="Kuo A."/>
            <person name="Kohler A."/>
            <person name="Daghino S."/>
            <person name="Barry K."/>
            <person name="Choi C."/>
            <person name="Cichocki N."/>
            <person name="Clum A."/>
            <person name="Copeland A."/>
            <person name="Hainaut M."/>
            <person name="Haridas S."/>
            <person name="Labutti K."/>
            <person name="Lindquist E."/>
            <person name="Lipzen A."/>
            <person name="Khouja H.-R."/>
            <person name="Murat C."/>
            <person name="Ohm R."/>
            <person name="Olson A."/>
            <person name="Spatafora J."/>
            <person name="Veneault-Fourrey C."/>
            <person name="Henrissat B."/>
            <person name="Grigoriev I."/>
            <person name="Martin F."/>
            <person name="Perotto S."/>
        </authorList>
    </citation>
    <scope>NUCLEOTIDE SEQUENCE [LARGE SCALE GENOMIC DNA]</scope>
    <source>
        <strain evidence="3 4">F</strain>
    </source>
</reference>